<keyword evidence="1" id="KW-0808">Transferase</keyword>
<evidence type="ECO:0000313" key="3">
    <source>
        <dbReference type="Proteomes" id="UP001204615"/>
    </source>
</evidence>
<dbReference type="Gene3D" id="1.25.40.10">
    <property type="entry name" value="Tetratricopeptide repeat domain"/>
    <property type="match status" value="2"/>
</dbReference>
<dbReference type="PANTHER" id="PTHR12788">
    <property type="entry name" value="PROTEIN-TYROSINE SULFOTRANSFERASE 2"/>
    <property type="match status" value="1"/>
</dbReference>
<dbReference type="SUPFAM" id="SSF52540">
    <property type="entry name" value="P-loop containing nucleoside triphosphate hydrolases"/>
    <property type="match status" value="1"/>
</dbReference>
<evidence type="ECO:0000313" key="2">
    <source>
        <dbReference type="EMBL" id="MCP1372714.1"/>
    </source>
</evidence>
<sequence length="529" mass="58826">MIASGPELRRQASEAIAAGQHALAETLLRRLAESEPDDVPVRMELAGAILRQGRMREATRHLLEAVPCLPNHAELIARLAWQLALQGEAPGARACLAHLARAPNPPSHVLVEQAHLHWMLGDIEAAAGSIERANALGLDGPGEYYLRGMLLQFTGRLDEAEAVLTGLLERWPGHADAVVILANLRRQTVDDNLLDRIDRWRARLGSPSDSRGRFALAEYDSARFKVHDDLGQYGPAWAALERCNAVMRELHPYDGDDELATVEALEQAADRLGPVPPEQLPQAGAPAPLFIVGLPRSGSTLLDHMLSAHPEIVSAGEISDFQRQLHWVADVAQAGHRSLRAVMQRMPSLDLPLVGRRYLERTAWRAAGARYFIDKLPINVRLVPFIRRALPRARIIHIVRPPMDVCYSNLKVMFGSASPYCYDMQAMAHYHGLYRRIVERWRQLDADAMLEVAYEDLVTDPEATLARVLDHCGLSMDIRCLHPEANRGAVATPSSAQVREPLHRRALEQWRRYESQLEPLRRALGSAGG</sequence>
<dbReference type="RefSeq" id="WP_253564373.1">
    <property type="nucleotide sequence ID" value="NZ_JAMZEK010000001.1"/>
</dbReference>
<dbReference type="Proteomes" id="UP001204615">
    <property type="component" value="Unassembled WGS sequence"/>
</dbReference>
<keyword evidence="3" id="KW-1185">Reference proteome</keyword>
<dbReference type="Pfam" id="PF14559">
    <property type="entry name" value="TPR_19"/>
    <property type="match status" value="1"/>
</dbReference>
<dbReference type="Pfam" id="PF13469">
    <property type="entry name" value="Sulfotransfer_3"/>
    <property type="match status" value="1"/>
</dbReference>
<dbReference type="PANTHER" id="PTHR12788:SF10">
    <property type="entry name" value="PROTEIN-TYROSINE SULFOTRANSFERASE"/>
    <property type="match status" value="1"/>
</dbReference>
<protein>
    <submittedName>
        <fullName evidence="2">Sulfotransferase</fullName>
    </submittedName>
</protein>
<organism evidence="2 3">
    <name type="scientific">Dyella lutea</name>
    <dbReference type="NCBI Taxonomy" id="2950441"/>
    <lineage>
        <taxon>Bacteria</taxon>
        <taxon>Pseudomonadati</taxon>
        <taxon>Pseudomonadota</taxon>
        <taxon>Gammaproteobacteria</taxon>
        <taxon>Lysobacterales</taxon>
        <taxon>Rhodanobacteraceae</taxon>
        <taxon>Dyella</taxon>
    </lineage>
</organism>
<dbReference type="Gene3D" id="3.40.50.300">
    <property type="entry name" value="P-loop containing nucleotide triphosphate hydrolases"/>
    <property type="match status" value="1"/>
</dbReference>
<gene>
    <name evidence="2" type="ORF">NC595_01405</name>
</gene>
<reference evidence="2 3" key="1">
    <citation type="submission" date="2022-06" db="EMBL/GenBank/DDBJ databases">
        <title>Dyella sp. Sa strain:Sa Genome sequencing.</title>
        <authorList>
            <person name="Park S."/>
        </authorList>
    </citation>
    <scope>NUCLEOTIDE SEQUENCE [LARGE SCALE GENOMIC DNA]</scope>
    <source>
        <strain evidence="2 3">Sa</strain>
    </source>
</reference>
<name>A0ABT1F5Q0_9GAMM</name>
<proteinExistence type="predicted"/>
<dbReference type="InterPro" id="IPR027417">
    <property type="entry name" value="P-loop_NTPase"/>
</dbReference>
<dbReference type="InterPro" id="IPR026634">
    <property type="entry name" value="TPST-like"/>
</dbReference>
<comment type="caution">
    <text evidence="2">The sequence shown here is derived from an EMBL/GenBank/DDBJ whole genome shotgun (WGS) entry which is preliminary data.</text>
</comment>
<accession>A0ABT1F5Q0</accession>
<dbReference type="InterPro" id="IPR011990">
    <property type="entry name" value="TPR-like_helical_dom_sf"/>
</dbReference>
<dbReference type="SUPFAM" id="SSF48452">
    <property type="entry name" value="TPR-like"/>
    <property type="match status" value="1"/>
</dbReference>
<dbReference type="EMBL" id="JAMZEK010000001">
    <property type="protein sequence ID" value="MCP1372714.1"/>
    <property type="molecule type" value="Genomic_DNA"/>
</dbReference>
<evidence type="ECO:0000256" key="1">
    <source>
        <dbReference type="ARBA" id="ARBA00022679"/>
    </source>
</evidence>